<dbReference type="Proteomes" id="UP000829517">
    <property type="component" value="Unassembled WGS sequence"/>
</dbReference>
<keyword evidence="1" id="KW-1133">Transmembrane helix</keyword>
<name>A0ABS9IZX9_9FLAO</name>
<comment type="caution">
    <text evidence="2">The sequence shown here is derived from an EMBL/GenBank/DDBJ whole genome shotgun (WGS) entry which is preliminary data.</text>
</comment>
<keyword evidence="3" id="KW-1185">Reference proteome</keyword>
<evidence type="ECO:0000256" key="1">
    <source>
        <dbReference type="SAM" id="Phobius"/>
    </source>
</evidence>
<gene>
    <name evidence="2" type="ORF">JM658_02765</name>
</gene>
<feature type="transmembrane region" description="Helical" evidence="1">
    <location>
        <begin position="70"/>
        <end position="89"/>
    </location>
</feature>
<dbReference type="RefSeq" id="WP_236957697.1">
    <property type="nucleotide sequence ID" value="NZ_JAETXX010000001.1"/>
</dbReference>
<keyword evidence="1" id="KW-0812">Transmembrane</keyword>
<protein>
    <submittedName>
        <fullName evidence="2">HupE/UreJ family protein</fullName>
    </submittedName>
</protein>
<keyword evidence="1" id="KW-0472">Membrane</keyword>
<feature type="transmembrane region" description="Helical" evidence="1">
    <location>
        <begin position="20"/>
        <end position="36"/>
    </location>
</feature>
<accession>A0ABS9IZX9</accession>
<evidence type="ECO:0000313" key="3">
    <source>
        <dbReference type="Proteomes" id="UP000829517"/>
    </source>
</evidence>
<organism evidence="2 3">
    <name type="scientific">Joostella atrarenae</name>
    <dbReference type="NCBI Taxonomy" id="679257"/>
    <lineage>
        <taxon>Bacteria</taxon>
        <taxon>Pseudomonadati</taxon>
        <taxon>Bacteroidota</taxon>
        <taxon>Flavobacteriia</taxon>
        <taxon>Flavobacteriales</taxon>
        <taxon>Flavobacteriaceae</taxon>
        <taxon>Joostella</taxon>
    </lineage>
</organism>
<feature type="transmembrane region" description="Helical" evidence="1">
    <location>
        <begin position="43"/>
        <end position="64"/>
    </location>
</feature>
<dbReference type="Pfam" id="PF13795">
    <property type="entry name" value="HupE_UreJ_2"/>
    <property type="match status" value="1"/>
</dbReference>
<evidence type="ECO:0000313" key="2">
    <source>
        <dbReference type="EMBL" id="MCF8713737.1"/>
    </source>
</evidence>
<dbReference type="EMBL" id="JAETXX010000001">
    <property type="protein sequence ID" value="MCF8713737.1"/>
    <property type="molecule type" value="Genomic_DNA"/>
</dbReference>
<proteinExistence type="predicted"/>
<dbReference type="InterPro" id="IPR032809">
    <property type="entry name" value="Put_HupE_UreJ"/>
</dbReference>
<feature type="transmembrane region" description="Helical" evidence="1">
    <location>
        <begin position="101"/>
        <end position="119"/>
    </location>
</feature>
<reference evidence="2 3" key="1">
    <citation type="submission" date="2021-01" db="EMBL/GenBank/DDBJ databases">
        <title>Genome sequencing of Joostella atrarenae M1-2 (= KCTC 23194).</title>
        <authorList>
            <person name="Zakaria M.R."/>
            <person name="Lam M.Q."/>
            <person name="Chong C.S."/>
        </authorList>
    </citation>
    <scope>NUCLEOTIDE SEQUENCE [LARGE SCALE GENOMIC DNA]</scope>
    <source>
        <strain evidence="2 3">M1-2</strain>
    </source>
</reference>
<feature type="transmembrane region" description="Helical" evidence="1">
    <location>
        <begin position="172"/>
        <end position="189"/>
    </location>
</feature>
<feature type="transmembrane region" description="Helical" evidence="1">
    <location>
        <begin position="139"/>
        <end position="160"/>
    </location>
</feature>
<sequence length="195" mass="21956">MDQFWFYFKLGLEHVLDINAYDHILFFIALTVPYTFSNWKKILWLVTMFTVGHTLSLILATYGVVSISSSIIECLIPVTIFVTAVFNIFTAGKGAKKETFGLTFFTTLFFGLIHGLGFSTYFKQIVASSSNKILPLLEFALGIEASQIIVVLIVLILGFICQSVFRFNKRDWVMVISSIVVGFVIPMLMSSCVFN</sequence>